<dbReference type="GO" id="GO:1990112">
    <property type="term" value="C:RQC complex"/>
    <property type="evidence" value="ECO:0007669"/>
    <property type="project" value="TreeGrafter"/>
</dbReference>
<reference evidence="2 3" key="1">
    <citation type="journal article" date="2021" name="Sci. Rep.">
        <title>Chromosome anchoring in Senegalese sole (Solea senegalensis) reveals sex-associated markers and genome rearrangements in flatfish.</title>
        <authorList>
            <person name="Guerrero-Cozar I."/>
            <person name="Gomez-Garrido J."/>
            <person name="Berbel C."/>
            <person name="Martinez-Blanch J.F."/>
            <person name="Alioto T."/>
            <person name="Claros M.G."/>
            <person name="Gagnaire P.A."/>
            <person name="Manchado M."/>
        </authorList>
    </citation>
    <scope>NUCLEOTIDE SEQUENCE [LARGE SCALE GENOMIC DNA]</scope>
    <source>
        <strain evidence="2">Sse05_10M</strain>
    </source>
</reference>
<keyword evidence="3" id="KW-1185">Reference proteome</keyword>
<dbReference type="InterPro" id="IPR006994">
    <property type="entry name" value="TCF25/Rqc1"/>
</dbReference>
<feature type="region of interest" description="Disordered" evidence="1">
    <location>
        <begin position="1"/>
        <end position="22"/>
    </location>
</feature>
<evidence type="ECO:0000313" key="3">
    <source>
        <dbReference type="Proteomes" id="UP000693946"/>
    </source>
</evidence>
<gene>
    <name evidence="2" type="ORF">JOB18_025341</name>
</gene>
<feature type="region of interest" description="Disordered" evidence="1">
    <location>
        <begin position="47"/>
        <end position="122"/>
    </location>
</feature>
<dbReference type="AlphaFoldDB" id="A0AAV6RI84"/>
<accession>A0AAV6RI84</accession>
<feature type="compositionally biased region" description="Basic residues" evidence="1">
    <location>
        <begin position="99"/>
        <end position="108"/>
    </location>
</feature>
<sequence length="239" mass="27151">MKRRLTHTQHLKAVNQEEPELSACDGDCAVRSAAGSDVHLQDLQICDQDNEKIVPDEEVEKPDVNKISGMEKNDNGDPDKPDAKEQETSSKSTSEDRVKKKKKKKKTKGRSENGQAVQDDNIDVLLENLDQPNSLSLQNEDCGGSERRSVLHVEHRNLNPETELKKYFGARAVVGDQRPRHRNRQFHRSTWMTSPKESWPRFSRTGTSVVIIAINKNQNETDLYIFVVKNKVLQIKTAP</sequence>
<organism evidence="2 3">
    <name type="scientific">Solea senegalensis</name>
    <name type="common">Senegalese sole</name>
    <dbReference type="NCBI Taxonomy" id="28829"/>
    <lineage>
        <taxon>Eukaryota</taxon>
        <taxon>Metazoa</taxon>
        <taxon>Chordata</taxon>
        <taxon>Craniata</taxon>
        <taxon>Vertebrata</taxon>
        <taxon>Euteleostomi</taxon>
        <taxon>Actinopterygii</taxon>
        <taxon>Neopterygii</taxon>
        <taxon>Teleostei</taxon>
        <taxon>Neoteleostei</taxon>
        <taxon>Acanthomorphata</taxon>
        <taxon>Carangaria</taxon>
        <taxon>Pleuronectiformes</taxon>
        <taxon>Pleuronectoidei</taxon>
        <taxon>Soleidae</taxon>
        <taxon>Solea</taxon>
    </lineage>
</organism>
<protein>
    <submittedName>
        <fullName evidence="2">Uncharacterized protein</fullName>
    </submittedName>
</protein>
<dbReference type="EMBL" id="JAGKHQ010000011">
    <property type="protein sequence ID" value="KAG7505181.1"/>
    <property type="molecule type" value="Genomic_DNA"/>
</dbReference>
<name>A0AAV6RI84_SOLSE</name>
<dbReference type="Proteomes" id="UP000693946">
    <property type="component" value="Linkage Group LG19"/>
</dbReference>
<evidence type="ECO:0000313" key="2">
    <source>
        <dbReference type="EMBL" id="KAG7505181.1"/>
    </source>
</evidence>
<feature type="compositionally biased region" description="Basic and acidic residues" evidence="1">
    <location>
        <begin position="49"/>
        <end position="98"/>
    </location>
</feature>
<evidence type="ECO:0000256" key="1">
    <source>
        <dbReference type="SAM" id="MobiDB-lite"/>
    </source>
</evidence>
<proteinExistence type="predicted"/>
<dbReference type="PANTHER" id="PTHR22684">
    <property type="entry name" value="NULP1-RELATED"/>
    <property type="match status" value="1"/>
</dbReference>
<feature type="compositionally biased region" description="Basic residues" evidence="1">
    <location>
        <begin position="1"/>
        <end position="10"/>
    </location>
</feature>
<dbReference type="PANTHER" id="PTHR22684:SF0">
    <property type="entry name" value="RIBOSOME QUALITY CONTROL COMPLEX SUBUNIT TCF25"/>
    <property type="match status" value="1"/>
</dbReference>
<comment type="caution">
    <text evidence="2">The sequence shown here is derived from an EMBL/GenBank/DDBJ whole genome shotgun (WGS) entry which is preliminary data.</text>
</comment>